<gene>
    <name evidence="1" type="ORF">K443DRAFT_83011</name>
</gene>
<dbReference type="HOGENOM" id="CLU_2292188_0_0_1"/>
<sequence>MGNAYSARRPTKTRCLSVHSSFDGSSQDTNCLVEKQNVIVREKDQLFPFAYTPNPPTVLDKLEYEDFLRQYPGLSQSLHVGNKLISSRVRANMDFGYPPPN</sequence>
<evidence type="ECO:0000313" key="1">
    <source>
        <dbReference type="EMBL" id="KIK09219.1"/>
    </source>
</evidence>
<accession>A0A0C9Y5I2</accession>
<name>A0A0C9Y5I2_9AGAR</name>
<reference evidence="2" key="2">
    <citation type="submission" date="2015-01" db="EMBL/GenBank/DDBJ databases">
        <title>Evolutionary Origins and Diversification of the Mycorrhizal Mutualists.</title>
        <authorList>
            <consortium name="DOE Joint Genome Institute"/>
            <consortium name="Mycorrhizal Genomics Consortium"/>
            <person name="Kohler A."/>
            <person name="Kuo A."/>
            <person name="Nagy L.G."/>
            <person name="Floudas D."/>
            <person name="Copeland A."/>
            <person name="Barry K.W."/>
            <person name="Cichocki N."/>
            <person name="Veneault-Fourrey C."/>
            <person name="LaButti K."/>
            <person name="Lindquist E.A."/>
            <person name="Lipzen A."/>
            <person name="Lundell T."/>
            <person name="Morin E."/>
            <person name="Murat C."/>
            <person name="Riley R."/>
            <person name="Ohm R."/>
            <person name="Sun H."/>
            <person name="Tunlid A."/>
            <person name="Henrissat B."/>
            <person name="Grigoriev I.V."/>
            <person name="Hibbett D.S."/>
            <person name="Martin F."/>
        </authorList>
    </citation>
    <scope>NUCLEOTIDE SEQUENCE [LARGE SCALE GENOMIC DNA]</scope>
    <source>
        <strain evidence="2">LaAM-08-1</strain>
    </source>
</reference>
<dbReference type="EMBL" id="KN838539">
    <property type="protein sequence ID" value="KIK09219.1"/>
    <property type="molecule type" value="Genomic_DNA"/>
</dbReference>
<organism evidence="1 2">
    <name type="scientific">Laccaria amethystina LaAM-08-1</name>
    <dbReference type="NCBI Taxonomy" id="1095629"/>
    <lineage>
        <taxon>Eukaryota</taxon>
        <taxon>Fungi</taxon>
        <taxon>Dikarya</taxon>
        <taxon>Basidiomycota</taxon>
        <taxon>Agaricomycotina</taxon>
        <taxon>Agaricomycetes</taxon>
        <taxon>Agaricomycetidae</taxon>
        <taxon>Agaricales</taxon>
        <taxon>Agaricineae</taxon>
        <taxon>Hydnangiaceae</taxon>
        <taxon>Laccaria</taxon>
    </lineage>
</organism>
<proteinExistence type="predicted"/>
<dbReference type="Proteomes" id="UP000054477">
    <property type="component" value="Unassembled WGS sequence"/>
</dbReference>
<protein>
    <submittedName>
        <fullName evidence="1">Uncharacterized protein</fullName>
    </submittedName>
</protein>
<reference evidence="1 2" key="1">
    <citation type="submission" date="2014-04" db="EMBL/GenBank/DDBJ databases">
        <authorList>
            <consortium name="DOE Joint Genome Institute"/>
            <person name="Kuo A."/>
            <person name="Kohler A."/>
            <person name="Nagy L.G."/>
            <person name="Floudas D."/>
            <person name="Copeland A."/>
            <person name="Barry K.W."/>
            <person name="Cichocki N."/>
            <person name="Veneault-Fourrey C."/>
            <person name="LaButti K."/>
            <person name="Lindquist E.A."/>
            <person name="Lipzen A."/>
            <person name="Lundell T."/>
            <person name="Morin E."/>
            <person name="Murat C."/>
            <person name="Sun H."/>
            <person name="Tunlid A."/>
            <person name="Henrissat B."/>
            <person name="Grigoriev I.V."/>
            <person name="Hibbett D.S."/>
            <person name="Martin F."/>
            <person name="Nordberg H.P."/>
            <person name="Cantor M.N."/>
            <person name="Hua S.X."/>
        </authorList>
    </citation>
    <scope>NUCLEOTIDE SEQUENCE [LARGE SCALE GENOMIC DNA]</scope>
    <source>
        <strain evidence="1 2">LaAM-08-1</strain>
    </source>
</reference>
<dbReference type="AlphaFoldDB" id="A0A0C9Y5I2"/>
<dbReference type="OrthoDB" id="10274450at2759"/>
<evidence type="ECO:0000313" key="2">
    <source>
        <dbReference type="Proteomes" id="UP000054477"/>
    </source>
</evidence>
<keyword evidence="2" id="KW-1185">Reference proteome</keyword>